<organism evidence="15 16">
    <name type="scientific">Vibrio nigripulchritudo SOn1</name>
    <dbReference type="NCBI Taxonomy" id="1238450"/>
    <lineage>
        <taxon>Bacteria</taxon>
        <taxon>Pseudomonadati</taxon>
        <taxon>Pseudomonadota</taxon>
        <taxon>Gammaproteobacteria</taxon>
        <taxon>Vibrionales</taxon>
        <taxon>Vibrionaceae</taxon>
        <taxon>Vibrio</taxon>
    </lineage>
</organism>
<evidence type="ECO:0000256" key="7">
    <source>
        <dbReference type="ARBA" id="ARBA00022927"/>
    </source>
</evidence>
<evidence type="ECO:0000256" key="14">
    <source>
        <dbReference type="SAM" id="SignalP"/>
    </source>
</evidence>
<comment type="similarity">
    <text evidence="2 13">Belongs to the LolB family.</text>
</comment>
<gene>
    <name evidence="13" type="primary">lolB</name>
    <name evidence="15" type="ORF">VIBNISOn1_100008</name>
</gene>
<comment type="function">
    <text evidence="13">Plays a critical role in the incorporation of lipoproteins in the outer membrane after they are released by the LolA protein.</text>
</comment>
<evidence type="ECO:0000256" key="11">
    <source>
        <dbReference type="ARBA" id="ARBA00023237"/>
    </source>
</evidence>
<evidence type="ECO:0000313" key="15">
    <source>
        <dbReference type="EMBL" id="CCO44129.1"/>
    </source>
</evidence>
<dbReference type="Pfam" id="PF03550">
    <property type="entry name" value="LolB"/>
    <property type="match status" value="1"/>
</dbReference>
<dbReference type="GO" id="GO:0044874">
    <property type="term" value="P:lipoprotein localization to outer membrane"/>
    <property type="evidence" value="ECO:0007669"/>
    <property type="project" value="UniProtKB-UniRule"/>
</dbReference>
<dbReference type="CDD" id="cd16326">
    <property type="entry name" value="LolB"/>
    <property type="match status" value="1"/>
</dbReference>
<dbReference type="EMBL" id="CAOF01000002">
    <property type="protein sequence ID" value="CCO44129.1"/>
    <property type="molecule type" value="Genomic_DNA"/>
</dbReference>
<dbReference type="AlphaFoldDB" id="A0AAV2VHG4"/>
<feature type="chain" id="PRO_5043718881" description="Outer-membrane lipoprotein LolB" evidence="14">
    <location>
        <begin position="22"/>
        <end position="215"/>
    </location>
</feature>
<evidence type="ECO:0000256" key="9">
    <source>
        <dbReference type="ARBA" id="ARBA00023139"/>
    </source>
</evidence>
<evidence type="ECO:0000256" key="12">
    <source>
        <dbReference type="ARBA" id="ARBA00023288"/>
    </source>
</evidence>
<sequence>MTNSFHSPTAMRLLSSFKARAFLTLLFTLFLSACTTLPEVSDQPVDWVNHQEKLETLQNYALTGKMAYIGKDRRQSLNFYWKKSPDSEELRLTTLLGQTALLLTVDETGATVVNHEGETFRHVSSNILVYRLTGLSIPVDQLSEWVKGSPFGADYYELNESNTLSVLSKQINGQPWDMTFNRYTEESGYVLPSSLTLKQDQTKIKIAVSKWIVSQ</sequence>
<evidence type="ECO:0000256" key="10">
    <source>
        <dbReference type="ARBA" id="ARBA00023186"/>
    </source>
</evidence>
<keyword evidence="9" id="KW-0564">Palmitate</keyword>
<comment type="subunit">
    <text evidence="3 13">Monomer.</text>
</comment>
<dbReference type="SUPFAM" id="SSF89392">
    <property type="entry name" value="Prokaryotic lipoproteins and lipoprotein localization factors"/>
    <property type="match status" value="1"/>
</dbReference>
<protein>
    <recommendedName>
        <fullName evidence="4 13">Outer-membrane lipoprotein LolB</fullName>
    </recommendedName>
</protein>
<comment type="caution">
    <text evidence="15">The sequence shown here is derived from an EMBL/GenBank/DDBJ whole genome shotgun (WGS) entry which is preliminary data.</text>
</comment>
<dbReference type="InterPro" id="IPR029046">
    <property type="entry name" value="LolA/LolB/LppX"/>
</dbReference>
<dbReference type="RefSeq" id="WP_022610087.1">
    <property type="nucleotide sequence ID" value="NZ_LK391965.1"/>
</dbReference>
<evidence type="ECO:0000313" key="16">
    <source>
        <dbReference type="Proteomes" id="UP000018211"/>
    </source>
</evidence>
<evidence type="ECO:0000256" key="3">
    <source>
        <dbReference type="ARBA" id="ARBA00011245"/>
    </source>
</evidence>
<evidence type="ECO:0000256" key="5">
    <source>
        <dbReference type="ARBA" id="ARBA00022448"/>
    </source>
</evidence>
<evidence type="ECO:0000256" key="8">
    <source>
        <dbReference type="ARBA" id="ARBA00023136"/>
    </source>
</evidence>
<keyword evidence="11 13" id="KW-0998">Cell outer membrane</keyword>
<name>A0AAV2VHG4_9VIBR</name>
<accession>A0AAV2VHG4</accession>
<dbReference type="Gene3D" id="2.50.20.10">
    <property type="entry name" value="Lipoprotein localisation LolA/LolB/LppX"/>
    <property type="match status" value="1"/>
</dbReference>
<evidence type="ECO:0000256" key="13">
    <source>
        <dbReference type="HAMAP-Rule" id="MF_00233"/>
    </source>
</evidence>
<dbReference type="Proteomes" id="UP000018211">
    <property type="component" value="Unassembled WGS sequence"/>
</dbReference>
<comment type="subcellular location">
    <subcellularLocation>
        <location evidence="1">Cell outer membrane</location>
        <topology evidence="1">Lipid-anchor</topology>
    </subcellularLocation>
</comment>
<keyword evidence="10 13" id="KW-0143">Chaperone</keyword>
<evidence type="ECO:0000256" key="1">
    <source>
        <dbReference type="ARBA" id="ARBA00004459"/>
    </source>
</evidence>
<reference evidence="15 16" key="1">
    <citation type="journal article" date="2013" name="ISME J.">
        <title>Comparative genomics of pathogenic lineages of Vibrio nigripulchritudo identifies virulence-associated traits.</title>
        <authorList>
            <person name="Goudenege D."/>
            <person name="Labreuche Y."/>
            <person name="Krin E."/>
            <person name="Ansquer D."/>
            <person name="Mangenot S."/>
            <person name="Calteau A."/>
            <person name="Medigue C."/>
            <person name="Mazel D."/>
            <person name="Polz M.F."/>
            <person name="Le Roux F."/>
        </authorList>
    </citation>
    <scope>NUCLEOTIDE SEQUENCE [LARGE SCALE GENOMIC DNA]</scope>
    <source>
        <strain evidence="15 16">SOn1</strain>
    </source>
</reference>
<evidence type="ECO:0000256" key="4">
    <source>
        <dbReference type="ARBA" id="ARBA00016202"/>
    </source>
</evidence>
<keyword evidence="12 15" id="KW-0449">Lipoprotein</keyword>
<dbReference type="GO" id="GO:0009279">
    <property type="term" value="C:cell outer membrane"/>
    <property type="evidence" value="ECO:0007669"/>
    <property type="project" value="UniProtKB-SubCell"/>
</dbReference>
<proteinExistence type="inferred from homology"/>
<dbReference type="NCBIfam" id="TIGR00548">
    <property type="entry name" value="lolB"/>
    <property type="match status" value="1"/>
</dbReference>
<keyword evidence="8 13" id="KW-0472">Membrane</keyword>
<keyword evidence="6 14" id="KW-0732">Signal</keyword>
<dbReference type="HAMAP" id="MF_00233">
    <property type="entry name" value="LolB"/>
    <property type="match status" value="1"/>
</dbReference>
<keyword evidence="7 13" id="KW-0653">Protein transport</keyword>
<feature type="signal peptide" evidence="14">
    <location>
        <begin position="1"/>
        <end position="21"/>
    </location>
</feature>
<dbReference type="InterPro" id="IPR004565">
    <property type="entry name" value="OM_lipoprot_LolB"/>
</dbReference>
<dbReference type="GO" id="GO:0015031">
    <property type="term" value="P:protein transport"/>
    <property type="evidence" value="ECO:0007669"/>
    <property type="project" value="UniProtKB-KW"/>
</dbReference>
<evidence type="ECO:0000256" key="6">
    <source>
        <dbReference type="ARBA" id="ARBA00022729"/>
    </source>
</evidence>
<evidence type="ECO:0000256" key="2">
    <source>
        <dbReference type="ARBA" id="ARBA00009696"/>
    </source>
</evidence>
<keyword evidence="5 13" id="KW-0813">Transport</keyword>